<reference evidence="4 5" key="1">
    <citation type="journal article" date="2023" name="Plant Dis.">
        <title>First Report of Diplodia intermedia Causing Canker and Dieback Diseases on Apple Trees in Canada.</title>
        <authorList>
            <person name="Ellouze W."/>
            <person name="Ilyukhin E."/>
            <person name="Sulman M."/>
            <person name="Ali S."/>
        </authorList>
    </citation>
    <scope>NUCLEOTIDE SEQUENCE [LARGE SCALE GENOMIC DNA]</scope>
    <source>
        <strain evidence="4 5">M45-28</strain>
    </source>
</reference>
<evidence type="ECO:0000259" key="3">
    <source>
        <dbReference type="PROSITE" id="PS50102"/>
    </source>
</evidence>
<evidence type="ECO:0000313" key="4">
    <source>
        <dbReference type="EMBL" id="KAL1640573.1"/>
    </source>
</evidence>
<feature type="domain" description="RRM" evidence="3">
    <location>
        <begin position="410"/>
        <end position="493"/>
    </location>
</feature>
<protein>
    <recommendedName>
        <fullName evidence="3">RRM domain-containing protein</fullName>
    </recommendedName>
</protein>
<dbReference type="Proteomes" id="UP001521184">
    <property type="component" value="Unassembled WGS sequence"/>
</dbReference>
<evidence type="ECO:0000256" key="2">
    <source>
        <dbReference type="SAM" id="MobiDB-lite"/>
    </source>
</evidence>
<dbReference type="EMBL" id="JAKEKT020000048">
    <property type="protein sequence ID" value="KAL1640573.1"/>
    <property type="molecule type" value="Genomic_DNA"/>
</dbReference>
<gene>
    <name evidence="4" type="ORF">SLS58_006768</name>
</gene>
<dbReference type="InterPro" id="IPR000504">
    <property type="entry name" value="RRM_dom"/>
</dbReference>
<keyword evidence="5" id="KW-1185">Reference proteome</keyword>
<dbReference type="SMART" id="SM00360">
    <property type="entry name" value="RRM"/>
    <property type="match status" value="2"/>
</dbReference>
<organism evidence="4 5">
    <name type="scientific">Diplodia intermedia</name>
    <dbReference type="NCBI Taxonomy" id="856260"/>
    <lineage>
        <taxon>Eukaryota</taxon>
        <taxon>Fungi</taxon>
        <taxon>Dikarya</taxon>
        <taxon>Ascomycota</taxon>
        <taxon>Pezizomycotina</taxon>
        <taxon>Dothideomycetes</taxon>
        <taxon>Dothideomycetes incertae sedis</taxon>
        <taxon>Botryosphaeriales</taxon>
        <taxon>Botryosphaeriaceae</taxon>
        <taxon>Diplodia</taxon>
    </lineage>
</organism>
<feature type="compositionally biased region" description="Pro residues" evidence="2">
    <location>
        <begin position="1"/>
        <end position="10"/>
    </location>
</feature>
<dbReference type="CDD" id="cd00590">
    <property type="entry name" value="RRM_SF"/>
    <property type="match status" value="1"/>
</dbReference>
<name>A0ABR3TLT3_9PEZI</name>
<dbReference type="Gene3D" id="3.30.70.330">
    <property type="match status" value="2"/>
</dbReference>
<feature type="region of interest" description="Disordered" evidence="2">
    <location>
        <begin position="106"/>
        <end position="136"/>
    </location>
</feature>
<proteinExistence type="predicted"/>
<feature type="region of interest" description="Disordered" evidence="2">
    <location>
        <begin position="1"/>
        <end position="94"/>
    </location>
</feature>
<keyword evidence="1" id="KW-0694">RNA-binding</keyword>
<dbReference type="SUPFAM" id="SSF54928">
    <property type="entry name" value="RNA-binding domain, RBD"/>
    <property type="match status" value="2"/>
</dbReference>
<feature type="compositionally biased region" description="Basic and acidic residues" evidence="2">
    <location>
        <begin position="71"/>
        <end position="85"/>
    </location>
</feature>
<dbReference type="PROSITE" id="PS50102">
    <property type="entry name" value="RRM"/>
    <property type="match status" value="1"/>
</dbReference>
<comment type="caution">
    <text evidence="4">The sequence shown here is derived from an EMBL/GenBank/DDBJ whole genome shotgun (WGS) entry which is preliminary data.</text>
</comment>
<accession>A0ABR3TLT3</accession>
<dbReference type="InterPro" id="IPR035979">
    <property type="entry name" value="RBD_domain_sf"/>
</dbReference>
<evidence type="ECO:0000256" key="1">
    <source>
        <dbReference type="PROSITE-ProRule" id="PRU00176"/>
    </source>
</evidence>
<evidence type="ECO:0000313" key="5">
    <source>
        <dbReference type="Proteomes" id="UP001521184"/>
    </source>
</evidence>
<sequence length="626" mass="68440">MAQVTPPPSSPREHRRARSTPHRVSPGSSGDETSFMSPGAPSIPSSPLESRGGVTVPSTPLSPPLDGDADHDERCRDGSIEEMKGSSKPASVADLYDDKIFLTDSDETPASCPTAVKPDGKAPFEGSTLSRRGQTLQRPHLIPSRSEPAGLYAMVESQLPHPREDPLMPVHPEETVSSISSRPGSSSREESAAFEAYVRAARSDKIDAGNAQAKLTPEACLFVASLRKDKPDREIHAALVEEFRRYGICYIKVKRNGEIPIAFVQYHGKNNANLAMECATGASILERPCRIEKARAPRSVFVSRRDGRTPSRAEVLQLLQKVGEVDKVWAVSELERERFALPPGFGCRFAFYQDSVDAITYYRDHRVYDVENFRAPERNPLPTFAWDSILSEPNRTANIPRFDANVHIRNALWVGGLPSSVTKSEVLRIFSNPRRVISHVDIRIRTVAPGTGEASYAVIHFADDQSAFDAALCTYRRLRLSNGERVRIQWAFKNLARNFGRGPISGFRDYDDCSFGTYLGSCSYPRPSGGMAPPGPHGPHGLHGLHGIHGPHGAFGNGTGHFPVGHFAGQQSAQHAAQNAVVNSQIYGMYPNGGHVANRAIPSAAFMGYPVVNGTYPVCSRFPTRL</sequence>
<feature type="compositionally biased region" description="Polar residues" evidence="2">
    <location>
        <begin position="26"/>
        <end position="36"/>
    </location>
</feature>
<feature type="compositionally biased region" description="Polar residues" evidence="2">
    <location>
        <begin position="127"/>
        <end position="136"/>
    </location>
</feature>
<dbReference type="InterPro" id="IPR012677">
    <property type="entry name" value="Nucleotide-bd_a/b_plait_sf"/>
</dbReference>